<sequence>MPRGVPVATVAINNATNAGLLAVRMLGVADADLVARMSQYLEDTKDDVLTKADKLQKDGWESYLNP</sequence>
<proteinExistence type="predicted"/>
<accession>A0AAE0A5I0</accession>
<dbReference type="AlphaFoldDB" id="A0AAE0A5I0"/>
<dbReference type="GO" id="GO:0006189">
    <property type="term" value="P:'de novo' IMP biosynthetic process"/>
    <property type="evidence" value="ECO:0007669"/>
    <property type="project" value="InterPro"/>
</dbReference>
<gene>
    <name evidence="5" type="ORF">Dsin_024107</name>
</gene>
<evidence type="ECO:0000256" key="1">
    <source>
        <dbReference type="ARBA" id="ARBA00004747"/>
    </source>
</evidence>
<dbReference type="GO" id="GO:0004638">
    <property type="term" value="F:phosphoribosylaminoimidazole carboxylase activity"/>
    <property type="evidence" value="ECO:0007669"/>
    <property type="project" value="UniProtKB-EC"/>
</dbReference>
<comment type="caution">
    <text evidence="5">The sequence shown here is derived from an EMBL/GenBank/DDBJ whole genome shotgun (WGS) entry which is preliminary data.</text>
</comment>
<evidence type="ECO:0000256" key="3">
    <source>
        <dbReference type="ARBA" id="ARBA00022755"/>
    </source>
</evidence>
<dbReference type="SUPFAM" id="SSF52255">
    <property type="entry name" value="N5-CAIR mutase (phosphoribosylaminoimidazole carboxylase, PurE)"/>
    <property type="match status" value="1"/>
</dbReference>
<dbReference type="Gene3D" id="3.40.50.1970">
    <property type="match status" value="1"/>
</dbReference>
<evidence type="ECO:0000313" key="5">
    <source>
        <dbReference type="EMBL" id="KAK3200692.1"/>
    </source>
</evidence>
<evidence type="ECO:0000313" key="6">
    <source>
        <dbReference type="Proteomes" id="UP001281410"/>
    </source>
</evidence>
<dbReference type="Pfam" id="PF00731">
    <property type="entry name" value="AIRC"/>
    <property type="match status" value="1"/>
</dbReference>
<dbReference type="EC" id="4.1.1.21" evidence="2"/>
<evidence type="ECO:0000256" key="2">
    <source>
        <dbReference type="ARBA" id="ARBA00012329"/>
    </source>
</evidence>
<keyword evidence="6" id="KW-1185">Reference proteome</keyword>
<evidence type="ECO:0000259" key="4">
    <source>
        <dbReference type="Pfam" id="PF00731"/>
    </source>
</evidence>
<keyword evidence="3" id="KW-0658">Purine biosynthesis</keyword>
<dbReference type="PANTHER" id="PTHR23046:SF2">
    <property type="entry name" value="PHOSPHORIBOSYLAMINOIMIDAZOLE CARBOXYLASE"/>
    <property type="match status" value="1"/>
</dbReference>
<feature type="domain" description="PurE" evidence="4">
    <location>
        <begin position="1"/>
        <end position="45"/>
    </location>
</feature>
<comment type="pathway">
    <text evidence="1">Purine metabolism; IMP biosynthesis via de novo pathway; 5-amino-1-(5-phospho-D-ribosyl)imidazole-4-carboxylate from 5-amino-1-(5-phospho-D-ribosyl)imidazole (carboxylase route): step 1/1.</text>
</comment>
<dbReference type="EMBL" id="JANJYJ010000007">
    <property type="protein sequence ID" value="KAK3200692.1"/>
    <property type="molecule type" value="Genomic_DNA"/>
</dbReference>
<name>A0AAE0A5I0_9ROSI</name>
<reference evidence="5" key="1">
    <citation type="journal article" date="2023" name="Plant J.">
        <title>Genome sequences and population genomics provide insights into the demographic history, inbreeding, and mutation load of two 'living fossil' tree species of Dipteronia.</title>
        <authorList>
            <person name="Feng Y."/>
            <person name="Comes H.P."/>
            <person name="Chen J."/>
            <person name="Zhu S."/>
            <person name="Lu R."/>
            <person name="Zhang X."/>
            <person name="Li P."/>
            <person name="Qiu J."/>
            <person name="Olsen K.M."/>
            <person name="Qiu Y."/>
        </authorList>
    </citation>
    <scope>NUCLEOTIDE SEQUENCE</scope>
    <source>
        <strain evidence="5">NBL</strain>
    </source>
</reference>
<protein>
    <recommendedName>
        <fullName evidence="2">phosphoribosylaminoimidazole carboxylase</fullName>
        <ecNumber evidence="2">4.1.1.21</ecNumber>
    </recommendedName>
</protein>
<dbReference type="InterPro" id="IPR000031">
    <property type="entry name" value="PurE_dom"/>
</dbReference>
<dbReference type="InterPro" id="IPR024694">
    <property type="entry name" value="PurE_prokaryotes"/>
</dbReference>
<organism evidence="5 6">
    <name type="scientific">Dipteronia sinensis</name>
    <dbReference type="NCBI Taxonomy" id="43782"/>
    <lineage>
        <taxon>Eukaryota</taxon>
        <taxon>Viridiplantae</taxon>
        <taxon>Streptophyta</taxon>
        <taxon>Embryophyta</taxon>
        <taxon>Tracheophyta</taxon>
        <taxon>Spermatophyta</taxon>
        <taxon>Magnoliopsida</taxon>
        <taxon>eudicotyledons</taxon>
        <taxon>Gunneridae</taxon>
        <taxon>Pentapetalae</taxon>
        <taxon>rosids</taxon>
        <taxon>malvids</taxon>
        <taxon>Sapindales</taxon>
        <taxon>Sapindaceae</taxon>
        <taxon>Hippocastanoideae</taxon>
        <taxon>Acereae</taxon>
        <taxon>Dipteronia</taxon>
    </lineage>
</organism>
<dbReference type="PANTHER" id="PTHR23046">
    <property type="entry name" value="PHOSPHORIBOSYLAMINOIMIDAZOLE CARBOXYLASE CATALYTIC SUBUNIT"/>
    <property type="match status" value="1"/>
</dbReference>
<dbReference type="Proteomes" id="UP001281410">
    <property type="component" value="Unassembled WGS sequence"/>
</dbReference>